<dbReference type="GO" id="GO:0043164">
    <property type="term" value="P:Gram-negative-bacterium-type cell wall biogenesis"/>
    <property type="evidence" value="ECO:0007669"/>
    <property type="project" value="TreeGrafter"/>
</dbReference>
<dbReference type="OrthoDB" id="9809813at2"/>
<accession>A0A0F5LPQ3</accession>
<feature type="transmembrane region" description="Helical" evidence="1">
    <location>
        <begin position="12"/>
        <end position="32"/>
    </location>
</feature>
<evidence type="ECO:0000259" key="2">
    <source>
        <dbReference type="Pfam" id="PF02698"/>
    </source>
</evidence>
<keyword evidence="1" id="KW-0472">Membrane</keyword>
<dbReference type="EMBL" id="LAJF01000079">
    <property type="protein sequence ID" value="KKB84222.1"/>
    <property type="molecule type" value="Genomic_DNA"/>
</dbReference>
<dbReference type="PATRIC" id="fig|1121477.3.peg.3343"/>
<reference evidence="5 7" key="2">
    <citation type="submission" date="2016-11" db="EMBL/GenBank/DDBJ databases">
        <authorList>
            <person name="Jaros S."/>
            <person name="Januszkiewicz K."/>
            <person name="Wedrychowicz H."/>
        </authorList>
    </citation>
    <scope>NUCLEOTIDE SEQUENCE [LARGE SCALE GENOMIC DNA]</scope>
    <source>
        <strain evidence="5 7">DSM 17137</strain>
    </source>
</reference>
<organism evidence="4 6">
    <name type="scientific">Devosia limi DSM 17137</name>
    <dbReference type="NCBI Taxonomy" id="1121477"/>
    <lineage>
        <taxon>Bacteria</taxon>
        <taxon>Pseudomonadati</taxon>
        <taxon>Pseudomonadota</taxon>
        <taxon>Alphaproteobacteria</taxon>
        <taxon>Hyphomicrobiales</taxon>
        <taxon>Devosiaceae</taxon>
        <taxon>Devosia</taxon>
    </lineage>
</organism>
<evidence type="ECO:0000313" key="7">
    <source>
        <dbReference type="Proteomes" id="UP000184533"/>
    </source>
</evidence>
<dbReference type="GO" id="GO:0005886">
    <property type="term" value="C:plasma membrane"/>
    <property type="evidence" value="ECO:0007669"/>
    <property type="project" value="TreeGrafter"/>
</dbReference>
<dbReference type="Gene3D" id="3.40.50.620">
    <property type="entry name" value="HUPs"/>
    <property type="match status" value="1"/>
</dbReference>
<dbReference type="PANTHER" id="PTHR30336">
    <property type="entry name" value="INNER MEMBRANE PROTEIN, PROBABLE PERMEASE"/>
    <property type="match status" value="1"/>
</dbReference>
<evidence type="ECO:0000256" key="1">
    <source>
        <dbReference type="SAM" id="Phobius"/>
    </source>
</evidence>
<keyword evidence="1" id="KW-1133">Transmembrane helix</keyword>
<keyword evidence="6" id="KW-1185">Reference proteome</keyword>
<keyword evidence="1" id="KW-0812">Transmembrane</keyword>
<dbReference type="PANTHER" id="PTHR30336:SF4">
    <property type="entry name" value="ENVELOPE BIOGENESIS FACTOR ELYC"/>
    <property type="match status" value="1"/>
</dbReference>
<dbReference type="InterPro" id="IPR014729">
    <property type="entry name" value="Rossmann-like_a/b/a_fold"/>
</dbReference>
<dbReference type="InterPro" id="IPR003848">
    <property type="entry name" value="DUF218"/>
</dbReference>
<feature type="domain" description="DUF218" evidence="2">
    <location>
        <begin position="81"/>
        <end position="246"/>
    </location>
</feature>
<dbReference type="Pfam" id="PF02698">
    <property type="entry name" value="DUF218"/>
    <property type="match status" value="1"/>
</dbReference>
<sequence length="267" mass="28375">MFFVISKVFWALVQPLSAALLLVVLGGILIAFGKRRMGLVTGALGALVLGLAGFTTLGALMIGPLEDRFGRPAQLPETVSAIVMLGGASSGTVSAARGTTELTVAGDRFVETLRLAQFYPQAKVVITGGVGSIESEGETEAATAERFFIGLGIAPERLVLEDQARNTAENADFTAALLGELDGPAIMVTSAFHMPRSMGLFRKVGLEMLPWPTDYRSTGQESVGFDIRNPVDNLSTATTALKEWIGLLVYHWTGKIDELLPAPHISN</sequence>
<evidence type="ECO:0000313" key="3">
    <source>
        <dbReference type="EMBL" id="KKB84222.1"/>
    </source>
</evidence>
<dbReference type="GO" id="GO:0000270">
    <property type="term" value="P:peptidoglycan metabolic process"/>
    <property type="evidence" value="ECO:0007669"/>
    <property type="project" value="TreeGrafter"/>
</dbReference>
<gene>
    <name evidence="5" type="ORF">SAMN02745223_01167</name>
    <name evidence="3" type="ORF">VW29_11050</name>
    <name evidence="4" type="ORF">VW29_11475</name>
</gene>
<dbReference type="EMBL" id="LAJF01000079">
    <property type="protein sequence ID" value="KKB84293.1"/>
    <property type="molecule type" value="Genomic_DNA"/>
</dbReference>
<evidence type="ECO:0000313" key="4">
    <source>
        <dbReference type="EMBL" id="KKB84293.1"/>
    </source>
</evidence>
<reference evidence="4 6" key="1">
    <citation type="submission" date="2015-03" db="EMBL/GenBank/DDBJ databases">
        <authorList>
            <person name="Hassan Y.I."/>
            <person name="Lepp D."/>
            <person name="Zhou T."/>
        </authorList>
    </citation>
    <scope>NUCLEOTIDE SEQUENCE [LARGE SCALE GENOMIC DNA]</scope>
    <source>
        <strain evidence="4 6">DSM 17137</strain>
    </source>
</reference>
<evidence type="ECO:0000313" key="6">
    <source>
        <dbReference type="Proteomes" id="UP000033608"/>
    </source>
</evidence>
<dbReference type="Proteomes" id="UP000033608">
    <property type="component" value="Unassembled WGS sequence"/>
</dbReference>
<dbReference type="InterPro" id="IPR051599">
    <property type="entry name" value="Cell_Envelope_Assoc"/>
</dbReference>
<dbReference type="EMBL" id="FQVC01000003">
    <property type="protein sequence ID" value="SHE83299.1"/>
    <property type="molecule type" value="Genomic_DNA"/>
</dbReference>
<dbReference type="CDD" id="cd06259">
    <property type="entry name" value="YdcF-like"/>
    <property type="match status" value="1"/>
</dbReference>
<evidence type="ECO:0000313" key="5">
    <source>
        <dbReference type="EMBL" id="SHE83299.1"/>
    </source>
</evidence>
<dbReference type="AlphaFoldDB" id="A0A0F5LPQ3"/>
<feature type="transmembrane region" description="Helical" evidence="1">
    <location>
        <begin position="39"/>
        <end position="62"/>
    </location>
</feature>
<dbReference type="RefSeq" id="WP_046135384.1">
    <property type="nucleotide sequence ID" value="NZ_FQVC01000003.1"/>
</dbReference>
<name>A0A0F5LPQ3_9HYPH</name>
<protein>
    <submittedName>
        <fullName evidence="5">Uncharacterized SAM-binding protein YcdF, DUF218 family</fullName>
    </submittedName>
</protein>
<proteinExistence type="predicted"/>
<dbReference type="Proteomes" id="UP000184533">
    <property type="component" value="Unassembled WGS sequence"/>
</dbReference>